<keyword evidence="4" id="KW-0862">Zinc</keyword>
<dbReference type="NCBIfam" id="NF004064">
    <property type="entry name" value="PRK05578.1"/>
    <property type="match status" value="1"/>
</dbReference>
<dbReference type="RefSeq" id="WP_123844548.1">
    <property type="nucleotide sequence ID" value="NZ_RPDH01000001.1"/>
</dbReference>
<name>A0A3N4PXB8_9BACT</name>
<dbReference type="GO" id="GO:0005829">
    <property type="term" value="C:cytosol"/>
    <property type="evidence" value="ECO:0007669"/>
    <property type="project" value="TreeGrafter"/>
</dbReference>
<accession>A0A3N4PXB8</accession>
<dbReference type="InterPro" id="IPR016193">
    <property type="entry name" value="Cytidine_deaminase-like"/>
</dbReference>
<dbReference type="AlphaFoldDB" id="A0A3N4PXB8"/>
<comment type="caution">
    <text evidence="6">The sequence shown here is derived from an EMBL/GenBank/DDBJ whole genome shotgun (WGS) entry which is preliminary data.</text>
</comment>
<evidence type="ECO:0000256" key="1">
    <source>
        <dbReference type="ARBA" id="ARBA00006576"/>
    </source>
</evidence>
<organism evidence="6 7">
    <name type="scientific">Chitinophaga lutea</name>
    <dbReference type="NCBI Taxonomy" id="2488634"/>
    <lineage>
        <taxon>Bacteria</taxon>
        <taxon>Pseudomonadati</taxon>
        <taxon>Bacteroidota</taxon>
        <taxon>Chitinophagia</taxon>
        <taxon>Chitinophagales</taxon>
        <taxon>Chitinophagaceae</taxon>
        <taxon>Chitinophaga</taxon>
    </lineage>
</organism>
<dbReference type="InterPro" id="IPR050202">
    <property type="entry name" value="Cyt/Deoxycyt_deaminase"/>
</dbReference>
<evidence type="ECO:0000313" key="7">
    <source>
        <dbReference type="Proteomes" id="UP000278351"/>
    </source>
</evidence>
<dbReference type="GO" id="GO:0055086">
    <property type="term" value="P:nucleobase-containing small molecule metabolic process"/>
    <property type="evidence" value="ECO:0007669"/>
    <property type="project" value="UniProtKB-ARBA"/>
</dbReference>
<evidence type="ECO:0000256" key="3">
    <source>
        <dbReference type="ARBA" id="ARBA00022801"/>
    </source>
</evidence>
<protein>
    <submittedName>
        <fullName evidence="6">Cytidine deaminase</fullName>
        <ecNumber evidence="6">3.5.4.5</ecNumber>
    </submittedName>
</protein>
<dbReference type="SUPFAM" id="SSF53927">
    <property type="entry name" value="Cytidine deaminase-like"/>
    <property type="match status" value="1"/>
</dbReference>
<keyword evidence="3 6" id="KW-0378">Hydrolase</keyword>
<dbReference type="GO" id="GO:0004126">
    <property type="term" value="F:cytidine deaminase activity"/>
    <property type="evidence" value="ECO:0007669"/>
    <property type="project" value="UniProtKB-EC"/>
</dbReference>
<dbReference type="EC" id="3.5.4.5" evidence="6"/>
<proteinExistence type="inferred from homology"/>
<evidence type="ECO:0000313" key="6">
    <source>
        <dbReference type="EMBL" id="RPE12125.1"/>
    </source>
</evidence>
<dbReference type="Pfam" id="PF00383">
    <property type="entry name" value="dCMP_cyt_deam_1"/>
    <property type="match status" value="1"/>
</dbReference>
<dbReference type="PROSITE" id="PS00903">
    <property type="entry name" value="CYT_DCMP_DEAMINASES_1"/>
    <property type="match status" value="1"/>
</dbReference>
<keyword evidence="7" id="KW-1185">Reference proteome</keyword>
<keyword evidence="2" id="KW-0479">Metal-binding</keyword>
<dbReference type="OrthoDB" id="9795347at2"/>
<dbReference type="CDD" id="cd01283">
    <property type="entry name" value="cytidine_deaminase"/>
    <property type="match status" value="1"/>
</dbReference>
<dbReference type="PANTHER" id="PTHR11644">
    <property type="entry name" value="CYTIDINE DEAMINASE"/>
    <property type="match status" value="1"/>
</dbReference>
<dbReference type="GO" id="GO:0008270">
    <property type="term" value="F:zinc ion binding"/>
    <property type="evidence" value="ECO:0007669"/>
    <property type="project" value="InterPro"/>
</dbReference>
<dbReference type="GO" id="GO:0042802">
    <property type="term" value="F:identical protein binding"/>
    <property type="evidence" value="ECO:0007669"/>
    <property type="project" value="UniProtKB-ARBA"/>
</dbReference>
<dbReference type="PANTHER" id="PTHR11644:SF2">
    <property type="entry name" value="CYTIDINE DEAMINASE"/>
    <property type="match status" value="1"/>
</dbReference>
<dbReference type="EMBL" id="RPDH01000001">
    <property type="protein sequence ID" value="RPE12125.1"/>
    <property type="molecule type" value="Genomic_DNA"/>
</dbReference>
<dbReference type="InterPro" id="IPR016192">
    <property type="entry name" value="APOBEC/CMP_deaminase_Zn-bd"/>
</dbReference>
<evidence type="ECO:0000256" key="2">
    <source>
        <dbReference type="ARBA" id="ARBA00022723"/>
    </source>
</evidence>
<evidence type="ECO:0000256" key="4">
    <source>
        <dbReference type="ARBA" id="ARBA00022833"/>
    </source>
</evidence>
<comment type="similarity">
    <text evidence="1">Belongs to the cytidine and deoxycytidylate deaminase family.</text>
</comment>
<dbReference type="Gene3D" id="3.40.140.10">
    <property type="entry name" value="Cytidine Deaminase, domain 2"/>
    <property type="match status" value="1"/>
</dbReference>
<dbReference type="Proteomes" id="UP000278351">
    <property type="component" value="Unassembled WGS sequence"/>
</dbReference>
<dbReference type="InterPro" id="IPR002125">
    <property type="entry name" value="CMP_dCMP_dom"/>
</dbReference>
<sequence length="161" mass="17315">MKINTAQFVYEEYESAETLPPADAALLQAAKDATRQAYAPYSRFRVGAAAQLANGQVLTGTNQENASYPVGICAERTTLSAVSALYPGVAVETLAVSYDNEQGPSEQPVTPCGICRQTLAEYQQRFQRPIRLILGGLHGKVIVIPDAGHLLPLSFSADNMK</sequence>
<evidence type="ECO:0000259" key="5">
    <source>
        <dbReference type="PROSITE" id="PS51747"/>
    </source>
</evidence>
<feature type="domain" description="CMP/dCMP-type deaminase" evidence="5">
    <location>
        <begin position="21"/>
        <end position="158"/>
    </location>
</feature>
<reference evidence="6 7" key="1">
    <citation type="submission" date="2018-11" db="EMBL/GenBank/DDBJ databases">
        <title>Chitinophaga lutea sp.nov., isolate from arsenic contaminated soil.</title>
        <authorList>
            <person name="Zong Y."/>
        </authorList>
    </citation>
    <scope>NUCLEOTIDE SEQUENCE [LARGE SCALE GENOMIC DNA]</scope>
    <source>
        <strain evidence="6 7">ZY74</strain>
    </source>
</reference>
<dbReference type="GO" id="GO:0072527">
    <property type="term" value="P:pyrimidine-containing compound metabolic process"/>
    <property type="evidence" value="ECO:0007669"/>
    <property type="project" value="UniProtKB-ARBA"/>
</dbReference>
<gene>
    <name evidence="6" type="ORF">EGT74_00775</name>
</gene>
<dbReference type="PROSITE" id="PS51747">
    <property type="entry name" value="CYT_DCMP_DEAMINASES_2"/>
    <property type="match status" value="1"/>
</dbReference>